<keyword evidence="2" id="KW-1133">Transmembrane helix</keyword>
<feature type="region of interest" description="Disordered" evidence="1">
    <location>
        <begin position="28"/>
        <end position="56"/>
    </location>
</feature>
<reference evidence="5" key="1">
    <citation type="journal article" date="2019" name="Int. J. Syst. Evol. Microbiol.">
        <title>The Global Catalogue of Microorganisms (GCM) 10K type strain sequencing project: providing services to taxonomists for standard genome sequencing and annotation.</title>
        <authorList>
            <consortium name="The Broad Institute Genomics Platform"/>
            <consortium name="The Broad Institute Genome Sequencing Center for Infectious Disease"/>
            <person name="Wu L."/>
            <person name="Ma J."/>
        </authorList>
    </citation>
    <scope>NUCLEOTIDE SEQUENCE [LARGE SCALE GENOMIC DNA]</scope>
    <source>
        <strain evidence="5">JCM 18302</strain>
    </source>
</reference>
<dbReference type="EMBL" id="BAABJO010000009">
    <property type="protein sequence ID" value="GAA5120382.1"/>
    <property type="molecule type" value="Genomic_DNA"/>
</dbReference>
<feature type="transmembrane region" description="Helical" evidence="2">
    <location>
        <begin position="681"/>
        <end position="704"/>
    </location>
</feature>
<evidence type="ECO:0000313" key="4">
    <source>
        <dbReference type="EMBL" id="GAA5120382.1"/>
    </source>
</evidence>
<dbReference type="PROSITE" id="PS50075">
    <property type="entry name" value="CARRIER"/>
    <property type="match status" value="1"/>
</dbReference>
<dbReference type="SUPFAM" id="SSF51161">
    <property type="entry name" value="Trimeric LpxA-like enzymes"/>
    <property type="match status" value="3"/>
</dbReference>
<name>A0ABP9NJL7_9PSEU</name>
<dbReference type="InterPro" id="IPR012728">
    <property type="entry name" value="Pls/PosA_C"/>
</dbReference>
<dbReference type="Gene3D" id="3.40.50.1820">
    <property type="entry name" value="alpha/beta hydrolase"/>
    <property type="match status" value="1"/>
</dbReference>
<feature type="compositionally biased region" description="Basic and acidic residues" evidence="1">
    <location>
        <begin position="858"/>
        <end position="868"/>
    </location>
</feature>
<dbReference type="InterPro" id="IPR045851">
    <property type="entry name" value="AMP-bd_C_sf"/>
</dbReference>
<dbReference type="PANTHER" id="PTHR45527">
    <property type="entry name" value="NONRIBOSOMAL PEPTIDE SYNTHETASE"/>
    <property type="match status" value="1"/>
</dbReference>
<proteinExistence type="predicted"/>
<dbReference type="Gene3D" id="2.160.10.10">
    <property type="entry name" value="Hexapeptide repeat proteins"/>
    <property type="match status" value="2"/>
</dbReference>
<gene>
    <name evidence="4" type="ORF">GCM10023320_27570</name>
</gene>
<keyword evidence="2" id="KW-0472">Membrane</keyword>
<feature type="transmembrane region" description="Helical" evidence="2">
    <location>
        <begin position="194"/>
        <end position="216"/>
    </location>
</feature>
<dbReference type="Gene3D" id="3.30.300.30">
    <property type="match status" value="1"/>
</dbReference>
<feature type="transmembrane region" description="Helical" evidence="2">
    <location>
        <begin position="160"/>
        <end position="182"/>
    </location>
</feature>
<protein>
    <recommendedName>
        <fullName evidence="3">Carrier domain-containing protein</fullName>
    </recommendedName>
</protein>
<accession>A0ABP9NJL7</accession>
<evidence type="ECO:0000256" key="1">
    <source>
        <dbReference type="SAM" id="MobiDB-lite"/>
    </source>
</evidence>
<sequence>MAHLGEHLPRYMVPAYLEHLAAIPMTSSDKADRKNLPPPTARRSAAPTGEPVEPTTTAERALSDLLARTLGVERVSTTAHFFDDMGANSLLLARFAAAVRRDGRYPAPSMQQIYQNPTVAALAAALDVAGPPPTDETPAAAPEVTRAGTARYLLCGATQLLVYLGYTSLASMVGLAALAWVLDAPDVVGSWRRSLVVAVVAFLALSALPVLAKWLLIGRWRPREFPVWGATYLRMWLVRTLLRLSPLNAFVGTPIHNVHLRMLGARIGAGAVILAGAPVVTDLITVGPGTIVRKNAQFTGYRAEAGRIRTGPVTIGAHAVVAEQTVLDIDTAIGDGAQLGHASSLHPGQRVPDGEIWYGSPARRGDEDHRLVDSVHCGWVRRLLYSLWRLFNALVLLGPIALTVMAEVWQWAVRNGIAPAVDVAVAGGSAAAFLSVLGWSALALFGGLLTGLVFVIAVPRLLFPFLRANVVYPLYGLRYGVHRTVLRLTNLPAYTALFGDSSAIPHYLRAIGWHFGAPFVQSGSNFGVAVGHESPVLTTIGSGTMVSDGLAVMNADYSANAFRLREVRMGHRNFLGNNIAFPPGARAGENCLLATKVRIPIGGPVHRDVGLLGSPAFVIPRSVHRDGAFRELDNEEARRRLLRHKNRHNTVTVLIYLAAGLVDLYVIAFLSVLALETFARAGLWVAPVVTIAGLLFGISFHVLLERAITGFRPLRPMFCSVLDPRFWEHERFWKMTLGAALGLFNGTPMKNVLWRALGVRIGRRVFDDGCGMPEKTLVTIGDDVTLGAGTTIQAHSLEDGAFKSDHVVIGARSTIGPNGFIHYGVHIGAETLVDTDAFLMKGTETAPRSRWSGNPATEQREAAALRPR</sequence>
<feature type="transmembrane region" description="Helical" evidence="2">
    <location>
        <begin position="390"/>
        <end position="412"/>
    </location>
</feature>
<keyword evidence="5" id="KW-1185">Reference proteome</keyword>
<dbReference type="InterPro" id="IPR036736">
    <property type="entry name" value="ACP-like_sf"/>
</dbReference>
<dbReference type="Pfam" id="PF00550">
    <property type="entry name" value="PP-binding"/>
    <property type="match status" value="1"/>
</dbReference>
<organism evidence="4 5">
    <name type="scientific">Pseudonocardia adelaidensis</name>
    <dbReference type="NCBI Taxonomy" id="648754"/>
    <lineage>
        <taxon>Bacteria</taxon>
        <taxon>Bacillati</taxon>
        <taxon>Actinomycetota</taxon>
        <taxon>Actinomycetes</taxon>
        <taxon>Pseudonocardiales</taxon>
        <taxon>Pseudonocardiaceae</taxon>
        <taxon>Pseudonocardia</taxon>
    </lineage>
</organism>
<evidence type="ECO:0000313" key="5">
    <source>
        <dbReference type="Proteomes" id="UP001500804"/>
    </source>
</evidence>
<comment type="caution">
    <text evidence="4">The sequence shown here is derived from an EMBL/GenBank/DDBJ whole genome shotgun (WGS) entry which is preliminary data.</text>
</comment>
<dbReference type="PANTHER" id="PTHR45527:SF1">
    <property type="entry name" value="FATTY ACID SYNTHASE"/>
    <property type="match status" value="1"/>
</dbReference>
<feature type="transmembrane region" description="Helical" evidence="2">
    <location>
        <begin position="653"/>
        <end position="675"/>
    </location>
</feature>
<keyword evidence="2" id="KW-0812">Transmembrane</keyword>
<dbReference type="SUPFAM" id="SSF56801">
    <property type="entry name" value="Acetyl-CoA synthetase-like"/>
    <property type="match status" value="1"/>
</dbReference>
<dbReference type="InterPro" id="IPR011004">
    <property type="entry name" value="Trimer_LpxA-like_sf"/>
</dbReference>
<dbReference type="NCBIfam" id="TIGR02353">
    <property type="entry name" value="NRPS_term_dom"/>
    <property type="match status" value="1"/>
</dbReference>
<dbReference type="SUPFAM" id="SSF47336">
    <property type="entry name" value="ACP-like"/>
    <property type="match status" value="1"/>
</dbReference>
<dbReference type="InterPro" id="IPR009081">
    <property type="entry name" value="PP-bd_ACP"/>
</dbReference>
<feature type="region of interest" description="Disordered" evidence="1">
    <location>
        <begin position="844"/>
        <end position="868"/>
    </location>
</feature>
<dbReference type="RefSeq" id="WP_345605403.1">
    <property type="nucleotide sequence ID" value="NZ_BAABJO010000009.1"/>
</dbReference>
<feature type="transmembrane region" description="Helical" evidence="2">
    <location>
        <begin position="432"/>
        <end position="458"/>
    </location>
</feature>
<dbReference type="Proteomes" id="UP001500804">
    <property type="component" value="Unassembled WGS sequence"/>
</dbReference>
<feature type="domain" description="Carrier" evidence="3">
    <location>
        <begin position="53"/>
        <end position="130"/>
    </location>
</feature>
<dbReference type="InterPro" id="IPR029058">
    <property type="entry name" value="AB_hydrolase_fold"/>
</dbReference>
<evidence type="ECO:0000256" key="2">
    <source>
        <dbReference type="SAM" id="Phobius"/>
    </source>
</evidence>
<evidence type="ECO:0000259" key="3">
    <source>
        <dbReference type="PROSITE" id="PS50075"/>
    </source>
</evidence>